<dbReference type="InterPro" id="IPR016162">
    <property type="entry name" value="Ald_DH_N"/>
</dbReference>
<dbReference type="EMBL" id="JAKELL010000052">
    <property type="protein sequence ID" value="KAH8986742.1"/>
    <property type="molecule type" value="Genomic_DNA"/>
</dbReference>
<dbReference type="InterPro" id="IPR016161">
    <property type="entry name" value="Ald_DH/histidinol_DH"/>
</dbReference>
<sequence length="103" mass="11535">MRLVWWLCRSWSLKPGTCIHTSTLGIVCALPTCTRSLLLIHCLHGTDRNCRYTVVPWNAPILLRITYVVLPRICGNAAVVRPSEFCLYTAPVADALQDVPKLT</sequence>
<evidence type="ECO:0000313" key="2">
    <source>
        <dbReference type="Proteomes" id="UP001201163"/>
    </source>
</evidence>
<proteinExistence type="predicted"/>
<dbReference type="Proteomes" id="UP001201163">
    <property type="component" value="Unassembled WGS sequence"/>
</dbReference>
<organism evidence="1 2">
    <name type="scientific">Lactarius akahatsu</name>
    <dbReference type="NCBI Taxonomy" id="416441"/>
    <lineage>
        <taxon>Eukaryota</taxon>
        <taxon>Fungi</taxon>
        <taxon>Dikarya</taxon>
        <taxon>Basidiomycota</taxon>
        <taxon>Agaricomycotina</taxon>
        <taxon>Agaricomycetes</taxon>
        <taxon>Russulales</taxon>
        <taxon>Russulaceae</taxon>
        <taxon>Lactarius</taxon>
    </lineage>
</organism>
<reference evidence="1" key="1">
    <citation type="submission" date="2022-01" db="EMBL/GenBank/DDBJ databases">
        <title>Comparative genomics reveals a dynamic genome evolution in the ectomycorrhizal milk-cap (Lactarius) mushrooms.</title>
        <authorList>
            <consortium name="DOE Joint Genome Institute"/>
            <person name="Lebreton A."/>
            <person name="Tang N."/>
            <person name="Kuo A."/>
            <person name="LaButti K."/>
            <person name="Drula E."/>
            <person name="Barry K."/>
            <person name="Clum A."/>
            <person name="Lipzen A."/>
            <person name="Mousain D."/>
            <person name="Ng V."/>
            <person name="Wang R."/>
            <person name="Wang X."/>
            <person name="Dai Y."/>
            <person name="Henrissat B."/>
            <person name="Grigoriev I.V."/>
            <person name="Guerin-Laguette A."/>
            <person name="Yu F."/>
            <person name="Martin F.M."/>
        </authorList>
    </citation>
    <scope>NUCLEOTIDE SEQUENCE</scope>
    <source>
        <strain evidence="1">QP</strain>
    </source>
</reference>
<dbReference type="Gene3D" id="3.40.605.10">
    <property type="entry name" value="Aldehyde Dehydrogenase, Chain A, domain 1"/>
    <property type="match status" value="1"/>
</dbReference>
<accession>A0AAD4LFP6</accession>
<dbReference type="SUPFAM" id="SSF53720">
    <property type="entry name" value="ALDH-like"/>
    <property type="match status" value="1"/>
</dbReference>
<protein>
    <submittedName>
        <fullName evidence="1">Uncharacterized protein</fullName>
    </submittedName>
</protein>
<gene>
    <name evidence="1" type="ORF">EDB92DRAFT_1234776</name>
</gene>
<keyword evidence="2" id="KW-1185">Reference proteome</keyword>
<evidence type="ECO:0000313" key="1">
    <source>
        <dbReference type="EMBL" id="KAH8986742.1"/>
    </source>
</evidence>
<dbReference type="AlphaFoldDB" id="A0AAD4LFP6"/>
<name>A0AAD4LFP6_9AGAM</name>
<dbReference type="GO" id="GO:0016491">
    <property type="term" value="F:oxidoreductase activity"/>
    <property type="evidence" value="ECO:0007669"/>
    <property type="project" value="InterPro"/>
</dbReference>
<comment type="caution">
    <text evidence="1">The sequence shown here is derived from an EMBL/GenBank/DDBJ whole genome shotgun (WGS) entry which is preliminary data.</text>
</comment>